<keyword evidence="2" id="KW-1185">Reference proteome</keyword>
<evidence type="ECO:0000313" key="1">
    <source>
        <dbReference type="EMBL" id="KYQ60027.1"/>
    </source>
</evidence>
<gene>
    <name evidence="1" type="ORF">ALC60_00939</name>
</gene>
<proteinExistence type="predicted"/>
<protein>
    <submittedName>
        <fullName evidence="1">Uncharacterized protein</fullName>
    </submittedName>
</protein>
<dbReference type="Proteomes" id="UP000075809">
    <property type="component" value="Unassembled WGS sequence"/>
</dbReference>
<name>A0A151XI54_9HYME</name>
<dbReference type="EMBL" id="KQ982101">
    <property type="protein sequence ID" value="KYQ60027.1"/>
    <property type="molecule type" value="Genomic_DNA"/>
</dbReference>
<sequence length="220" mass="25562">MDHFKQVIKKGRSIINILSSLAAVLWGSPPQLLITIYRAVFRGSIEYGAQIFVLNNKKSLLLQLERIQYKALRIALGYKQSTPINVILFEAREPPLRLRFTHMSERYTLKSINRRGSAVARSLRSLKLAAVTSREKSFALSVSPSFRFHITNRHMIDKSFQSTMHPAFETSYHDFISRFKYLQPVSANKDKSDEVIKQEFLDIKTEKLDNYFLYRWIEAG</sequence>
<reference evidence="1 2" key="1">
    <citation type="submission" date="2015-09" db="EMBL/GenBank/DDBJ databases">
        <title>Trachymyrmex zeteki WGS genome.</title>
        <authorList>
            <person name="Nygaard S."/>
            <person name="Hu H."/>
            <person name="Boomsma J."/>
            <person name="Zhang G."/>
        </authorList>
    </citation>
    <scope>NUCLEOTIDE SEQUENCE [LARGE SCALE GENOMIC DNA]</scope>
    <source>
        <strain evidence="1">Tzet28-1</strain>
        <tissue evidence="1">Whole body</tissue>
    </source>
</reference>
<accession>A0A151XI54</accession>
<organism evidence="1 2">
    <name type="scientific">Mycetomoellerius zeteki</name>
    <dbReference type="NCBI Taxonomy" id="64791"/>
    <lineage>
        <taxon>Eukaryota</taxon>
        <taxon>Metazoa</taxon>
        <taxon>Ecdysozoa</taxon>
        <taxon>Arthropoda</taxon>
        <taxon>Hexapoda</taxon>
        <taxon>Insecta</taxon>
        <taxon>Pterygota</taxon>
        <taxon>Neoptera</taxon>
        <taxon>Endopterygota</taxon>
        <taxon>Hymenoptera</taxon>
        <taxon>Apocrita</taxon>
        <taxon>Aculeata</taxon>
        <taxon>Formicoidea</taxon>
        <taxon>Formicidae</taxon>
        <taxon>Myrmicinae</taxon>
        <taxon>Mycetomoellerius</taxon>
    </lineage>
</organism>
<evidence type="ECO:0000313" key="2">
    <source>
        <dbReference type="Proteomes" id="UP000075809"/>
    </source>
</evidence>
<dbReference type="AlphaFoldDB" id="A0A151XI54"/>